<gene>
    <name evidence="2" type="ORF">N476_10445</name>
</gene>
<feature type="domain" description="N-acetyltransferase" evidence="1">
    <location>
        <begin position="10"/>
        <end position="151"/>
    </location>
</feature>
<evidence type="ECO:0000313" key="2">
    <source>
        <dbReference type="EMBL" id="KZN52473.1"/>
    </source>
</evidence>
<name>A0A167FLB1_9GAMM</name>
<dbReference type="AlphaFoldDB" id="A0A167FLB1"/>
<evidence type="ECO:0000259" key="1">
    <source>
        <dbReference type="PROSITE" id="PS51186"/>
    </source>
</evidence>
<comment type="caution">
    <text evidence="2">The sequence shown here is derived from an EMBL/GenBank/DDBJ whole genome shotgun (WGS) entry which is preliminary data.</text>
</comment>
<dbReference type="RefSeq" id="WP_231098054.1">
    <property type="nucleotide sequence ID" value="NZ_AUXZ01000062.1"/>
</dbReference>
<proteinExistence type="predicted"/>
<dbReference type="InterPro" id="IPR016181">
    <property type="entry name" value="Acyl_CoA_acyltransferase"/>
</dbReference>
<dbReference type="EMBL" id="AUXZ01000062">
    <property type="protein sequence ID" value="KZN52473.1"/>
    <property type="molecule type" value="Genomic_DNA"/>
</dbReference>
<reference evidence="2 3" key="1">
    <citation type="submission" date="2013-07" db="EMBL/GenBank/DDBJ databases">
        <title>Comparative Genomic and Metabolomic Analysis of Twelve Strains of Pseudoalteromonas luteoviolacea.</title>
        <authorList>
            <person name="Vynne N.G."/>
            <person name="Mansson M."/>
            <person name="Gram L."/>
        </authorList>
    </citation>
    <scope>NUCLEOTIDE SEQUENCE [LARGE SCALE GENOMIC DNA]</scope>
    <source>
        <strain evidence="2 3">H33</strain>
    </source>
</reference>
<evidence type="ECO:0000313" key="3">
    <source>
        <dbReference type="Proteomes" id="UP000076503"/>
    </source>
</evidence>
<dbReference type="Gene3D" id="3.40.630.30">
    <property type="match status" value="1"/>
</dbReference>
<dbReference type="Pfam" id="PF13673">
    <property type="entry name" value="Acetyltransf_10"/>
    <property type="match status" value="1"/>
</dbReference>
<dbReference type="PATRIC" id="fig|1365251.3.peg.1010"/>
<dbReference type="GO" id="GO:0016747">
    <property type="term" value="F:acyltransferase activity, transferring groups other than amino-acyl groups"/>
    <property type="evidence" value="ECO:0007669"/>
    <property type="project" value="InterPro"/>
</dbReference>
<dbReference type="InterPro" id="IPR000182">
    <property type="entry name" value="GNAT_dom"/>
</dbReference>
<organism evidence="2 3">
    <name type="scientific">Pseudoalteromonas luteoviolacea H33</name>
    <dbReference type="NCBI Taxonomy" id="1365251"/>
    <lineage>
        <taxon>Bacteria</taxon>
        <taxon>Pseudomonadati</taxon>
        <taxon>Pseudomonadota</taxon>
        <taxon>Gammaproteobacteria</taxon>
        <taxon>Alteromonadales</taxon>
        <taxon>Pseudoalteromonadaceae</taxon>
        <taxon>Pseudoalteromonas</taxon>
    </lineage>
</organism>
<dbReference type="CDD" id="cd04301">
    <property type="entry name" value="NAT_SF"/>
    <property type="match status" value="1"/>
</dbReference>
<dbReference type="SUPFAM" id="SSF55729">
    <property type="entry name" value="Acyl-CoA N-acyltransferases (Nat)"/>
    <property type="match status" value="1"/>
</dbReference>
<protein>
    <recommendedName>
        <fullName evidence="1">N-acetyltransferase domain-containing protein</fullName>
    </recommendedName>
</protein>
<dbReference type="PROSITE" id="PS51186">
    <property type="entry name" value="GNAT"/>
    <property type="match status" value="1"/>
</dbReference>
<accession>A0A167FLB1</accession>
<dbReference type="Proteomes" id="UP000076503">
    <property type="component" value="Unassembled WGS sequence"/>
</dbReference>
<sequence>MSPMTEFKTKSFYELSHDELFLVFKLRVDIFVVEQQCPYPEIDEVDRATSTLHILLSDDEQVKAYARCYVKSNDTAAIGRVLISPTARGGGIAYTLMEKAIESCQSRHPGKQIEISAQTYLKAFYQKLGFRSIGEPYLEDGIEHIDMQYAQ</sequence>